<dbReference type="PANTHER" id="PTHR42755">
    <property type="entry name" value="3-DEOXY-MANNO-OCTULOSONATE CYTIDYLYLTRANSFERASE"/>
    <property type="match status" value="1"/>
</dbReference>
<evidence type="ECO:0000256" key="5">
    <source>
        <dbReference type="ARBA" id="ARBA00022679"/>
    </source>
</evidence>
<evidence type="ECO:0000256" key="6">
    <source>
        <dbReference type="ARBA" id="ARBA00031445"/>
    </source>
</evidence>
<comment type="subcellular location">
    <subcellularLocation>
        <location evidence="10">Cell membrane</location>
    </subcellularLocation>
</comment>
<dbReference type="InterPro" id="IPR038107">
    <property type="entry name" value="Glycos_transf_N_sf"/>
</dbReference>
<protein>
    <recommendedName>
        <fullName evidence="4 10">3-deoxy-D-manno-octulosonic acid transferase</fullName>
        <shortName evidence="10">Kdo transferase</shortName>
        <ecNumber evidence="3 10">2.4.99.12</ecNumber>
    </recommendedName>
    <alternativeName>
        <fullName evidence="6 10">Lipid IV(A) 3-deoxy-D-manno-octulosonic acid transferase</fullName>
    </alternativeName>
</protein>
<feature type="site" description="Transition state stabilizer" evidence="9">
    <location>
        <position position="213"/>
    </location>
</feature>
<evidence type="ECO:0000313" key="12">
    <source>
        <dbReference type="EMBL" id="MBB3996625.1"/>
    </source>
</evidence>
<dbReference type="GO" id="GO:0009244">
    <property type="term" value="P:lipopolysaccharide core region biosynthetic process"/>
    <property type="evidence" value="ECO:0007669"/>
    <property type="project" value="UniProtKB-UniRule"/>
</dbReference>
<keyword evidence="10" id="KW-0448">Lipopolysaccharide biosynthesis</keyword>
<name>A0A7W6E8D3_9HYPH</name>
<dbReference type="GO" id="GO:0043842">
    <property type="term" value="F:Kdo transferase activity"/>
    <property type="evidence" value="ECO:0007669"/>
    <property type="project" value="UniProtKB-EC"/>
</dbReference>
<comment type="caution">
    <text evidence="12">The sequence shown here is derived from an EMBL/GenBank/DDBJ whole genome shotgun (WGS) entry which is preliminary data.</text>
</comment>
<dbReference type="AlphaFoldDB" id="A0A7W6E8D3"/>
<evidence type="ECO:0000256" key="9">
    <source>
        <dbReference type="PIRSR" id="PIRSR639901-2"/>
    </source>
</evidence>
<keyword evidence="5 10" id="KW-0808">Transferase</keyword>
<comment type="pathway">
    <text evidence="2 10">Bacterial outer membrane biogenesis; LPS core biosynthesis.</text>
</comment>
<dbReference type="InterPro" id="IPR039901">
    <property type="entry name" value="Kdotransferase"/>
</dbReference>
<keyword evidence="10" id="KW-0472">Membrane</keyword>
<evidence type="ECO:0000256" key="2">
    <source>
        <dbReference type="ARBA" id="ARBA00004713"/>
    </source>
</evidence>
<dbReference type="EC" id="2.4.99.12" evidence="3 10"/>
<gene>
    <name evidence="12" type="ORF">GGR04_000446</name>
</gene>
<keyword evidence="10" id="KW-1003">Cell membrane</keyword>
<keyword evidence="13" id="KW-1185">Reference proteome</keyword>
<accession>A0A7W6E8D3</accession>
<dbReference type="Pfam" id="PF04413">
    <property type="entry name" value="Glycos_transf_N"/>
    <property type="match status" value="1"/>
</dbReference>
<dbReference type="PANTHER" id="PTHR42755:SF1">
    <property type="entry name" value="3-DEOXY-D-MANNO-OCTULOSONIC ACID TRANSFERASE, MITOCHONDRIAL-RELATED"/>
    <property type="match status" value="1"/>
</dbReference>
<comment type="catalytic activity">
    <reaction evidence="7 10">
        <text>lipid IVA (E. coli) + CMP-3-deoxy-beta-D-manno-octulosonate = alpha-Kdo-(2-&gt;6)-lipid IVA (E. coli) + CMP + H(+)</text>
        <dbReference type="Rhea" id="RHEA:28066"/>
        <dbReference type="ChEBI" id="CHEBI:15378"/>
        <dbReference type="ChEBI" id="CHEBI:58603"/>
        <dbReference type="ChEBI" id="CHEBI:60364"/>
        <dbReference type="ChEBI" id="CHEBI:60377"/>
        <dbReference type="ChEBI" id="CHEBI:85987"/>
        <dbReference type="EC" id="2.4.99.12"/>
    </reaction>
</comment>
<feature type="active site" description="Proton acceptor" evidence="8">
    <location>
        <position position="69"/>
    </location>
</feature>
<reference evidence="12 13" key="1">
    <citation type="submission" date="2020-08" db="EMBL/GenBank/DDBJ databases">
        <title>Genomic Encyclopedia of Type Strains, Phase IV (KMG-IV): sequencing the most valuable type-strain genomes for metagenomic binning, comparative biology and taxonomic classification.</title>
        <authorList>
            <person name="Goeker M."/>
        </authorList>
    </citation>
    <scope>NUCLEOTIDE SEQUENCE [LARGE SCALE GENOMIC DNA]</scope>
    <source>
        <strain evidence="12 13">DSM 102238</strain>
    </source>
</reference>
<dbReference type="Gene3D" id="3.40.50.11720">
    <property type="entry name" value="3-Deoxy-D-manno-octulosonic-acid transferase, N-terminal domain"/>
    <property type="match status" value="1"/>
</dbReference>
<dbReference type="SUPFAM" id="SSF53756">
    <property type="entry name" value="UDP-Glycosyltransferase/glycogen phosphorylase"/>
    <property type="match status" value="1"/>
</dbReference>
<evidence type="ECO:0000256" key="8">
    <source>
        <dbReference type="PIRSR" id="PIRSR639901-1"/>
    </source>
</evidence>
<feature type="domain" description="3-deoxy-D-manno-octulosonic-acid transferase N-terminal" evidence="11">
    <location>
        <begin position="42"/>
        <end position="215"/>
    </location>
</feature>
<comment type="similarity">
    <text evidence="10">Belongs to the glycosyltransferase group 1 family.</text>
</comment>
<dbReference type="NCBIfam" id="NF004387">
    <property type="entry name" value="PRK05749.1-3"/>
    <property type="match status" value="1"/>
</dbReference>
<dbReference type="Proteomes" id="UP000542776">
    <property type="component" value="Unassembled WGS sequence"/>
</dbReference>
<dbReference type="GO" id="GO:0009245">
    <property type="term" value="P:lipid A biosynthetic process"/>
    <property type="evidence" value="ECO:0007669"/>
    <property type="project" value="TreeGrafter"/>
</dbReference>
<feature type="site" description="Transition state stabilizer" evidence="9">
    <location>
        <position position="137"/>
    </location>
</feature>
<evidence type="ECO:0000256" key="4">
    <source>
        <dbReference type="ARBA" id="ARBA00019077"/>
    </source>
</evidence>
<evidence type="ECO:0000256" key="1">
    <source>
        <dbReference type="ARBA" id="ARBA00003394"/>
    </source>
</evidence>
<evidence type="ECO:0000256" key="3">
    <source>
        <dbReference type="ARBA" id="ARBA00012621"/>
    </source>
</evidence>
<evidence type="ECO:0000256" key="7">
    <source>
        <dbReference type="ARBA" id="ARBA00049183"/>
    </source>
</evidence>
<dbReference type="EMBL" id="JACIEK010000001">
    <property type="protein sequence ID" value="MBB3996625.1"/>
    <property type="molecule type" value="Genomic_DNA"/>
</dbReference>
<evidence type="ECO:0000259" key="11">
    <source>
        <dbReference type="Pfam" id="PF04413"/>
    </source>
</evidence>
<dbReference type="GO" id="GO:0005886">
    <property type="term" value="C:plasma membrane"/>
    <property type="evidence" value="ECO:0007669"/>
    <property type="project" value="UniProtKB-SubCell"/>
</dbReference>
<dbReference type="InterPro" id="IPR007507">
    <property type="entry name" value="Glycos_transf_N"/>
</dbReference>
<dbReference type="RefSeq" id="WP_183197412.1">
    <property type="nucleotide sequence ID" value="NZ_JACIEK010000001.1"/>
</dbReference>
<proteinExistence type="inferred from homology"/>
<dbReference type="UniPathway" id="UPA00958"/>
<comment type="function">
    <text evidence="1 10">Involved in lipopolysaccharide (LPS) biosynthesis. Catalyzes the transfer of 3-deoxy-D-manno-octulosonate (Kdo) residue(s) from CMP-Kdo to lipid IV(A), the tetraacyldisaccharide-1,4'-bisphosphate precursor of lipid A.</text>
</comment>
<keyword evidence="12" id="KW-0328">Glycosyltransferase</keyword>
<organism evidence="12 13">
    <name type="scientific">Aureimonas pseudogalii</name>
    <dbReference type="NCBI Taxonomy" id="1744844"/>
    <lineage>
        <taxon>Bacteria</taxon>
        <taxon>Pseudomonadati</taxon>
        <taxon>Pseudomonadota</taxon>
        <taxon>Alphaproteobacteria</taxon>
        <taxon>Hyphomicrobiales</taxon>
        <taxon>Aurantimonadaceae</taxon>
        <taxon>Aureimonas</taxon>
    </lineage>
</organism>
<sequence>MSEGWARTALAAYRMAGSFAYPGIGAYVGWRTARGKEERGRRRERYGYPGEPRPADAPLVWIHAASVGESIAVASLVRTIAADGICVLMTTGTVTSAVLVRERLGDCVLHQYVPLDITSCVRRFLDHWRPDLAIIAESEIWPVTMTELARRKIPQILVNARLSDRSFQRWRSVPRLAEALIENLAHIVAQSDIDGERYHLLGARAVTISGNLKADVEAPPVNSEDLADARRILGLRPVWAAISTHEGEEAMAADIHLRLREDRPRLLTIVVPRHVERADAVEKEMRARGLTVARWSRGELPDPTTDILLGDTMGDMGFYLRLTEIAFVGKSIHGEGGQNPLEAAMLGAAVLSGRFVQNFREVYQRLIDAGGARIVRDREELADNVAELFAHPEMRRAMIASAAGAVNEMSGGLRRTMAALDPFLLPLRLQQRLDRRTPDRRDGDVR</sequence>
<evidence type="ECO:0000313" key="13">
    <source>
        <dbReference type="Proteomes" id="UP000542776"/>
    </source>
</evidence>
<dbReference type="Gene3D" id="3.40.50.2000">
    <property type="entry name" value="Glycogen Phosphorylase B"/>
    <property type="match status" value="1"/>
</dbReference>
<evidence type="ECO:0000256" key="10">
    <source>
        <dbReference type="RuleBase" id="RU365103"/>
    </source>
</evidence>